<name>A0A286UCI3_9AGAM</name>
<sequence>MVGYGVGSSHSTGYNNSFGNSAKGRSIPPPLASSTPRKGTANGASNSSFGSPGSKNRASVPRRNDNGAGTVGSPLKKRKVVYMDEDEDDQGQSLLISGTKRPNGLDKSQQNKSQKKKQEIQDQRRKLPIARGRDALIRELKENDSIVLVGETGSGKTTQIPQYLLEANICGDGQIAVTQPRRVAATSLATRVAEEQSVALGTRVGYAVRFNERHDASTKIKYVTDGMLVRELLSDPLLSRYSVIVIDEAHERTLNTDLLITRLKEIQRDRNGGSAFMKKNAKGKERESDGPGPLKVIVMSATLDAEKFSRFFNSAKILYVKGRQHPVKIFYTLTSQQDYVDSALRTFFQIHIDHPPGDVLIFLPGQEDIESLQQSIATYSKQLPTGKMKVLTCPMYASLPQNLQSNAFKPTPTGVRKCILATNIAETSITIPGIRYVIDTGKQKEKRHLAKHSGGMDTLLTENTSKSSAMQRAGRAGREVTASVCIRKTILNTCLMPLSPSFMDMPNRDAIESALMNLVVLGALQTNLTLTNIGRKMNCFPLEPSHSRALVAAQELGCMFEIIGIVSVLSASSKLFFDTAENREVATDARLRFRHVTGDHLTALNALRAYEDLIQGGASKGERKEWCKVHFVNERALVEAVDIQDQLRGICQRQNIDWRVNAGDNTDLVLKALSRGLIMHCALYRADGGVYKQVLGNSMIKIHPGSVLAHRKVEAIIYDELVFTREKYARGVSAVTIGIVSETCTVRVV</sequence>
<evidence type="ECO:0000256" key="8">
    <source>
        <dbReference type="SAM" id="MobiDB-lite"/>
    </source>
</evidence>
<keyword evidence="5" id="KW-0347">Helicase</keyword>
<dbReference type="Pfam" id="PF00271">
    <property type="entry name" value="Helicase_C"/>
    <property type="match status" value="1"/>
</dbReference>
<dbReference type="InterPro" id="IPR007502">
    <property type="entry name" value="Helicase-assoc_dom"/>
</dbReference>
<feature type="region of interest" description="Disordered" evidence="8">
    <location>
        <begin position="1"/>
        <end position="127"/>
    </location>
</feature>
<evidence type="ECO:0000256" key="4">
    <source>
        <dbReference type="ARBA" id="ARBA00022801"/>
    </source>
</evidence>
<dbReference type="GO" id="GO:0005730">
    <property type="term" value="C:nucleolus"/>
    <property type="evidence" value="ECO:0007669"/>
    <property type="project" value="UniProtKB-ARBA"/>
</dbReference>
<dbReference type="GO" id="GO:0045943">
    <property type="term" value="P:positive regulation of transcription by RNA polymerase I"/>
    <property type="evidence" value="ECO:0007669"/>
    <property type="project" value="TreeGrafter"/>
</dbReference>
<dbReference type="InterPro" id="IPR011545">
    <property type="entry name" value="DEAD/DEAH_box_helicase_dom"/>
</dbReference>
<comment type="catalytic activity">
    <reaction evidence="7">
        <text>ATP + H2O = ADP + phosphate + H(+)</text>
        <dbReference type="Rhea" id="RHEA:13065"/>
        <dbReference type="ChEBI" id="CHEBI:15377"/>
        <dbReference type="ChEBI" id="CHEBI:15378"/>
        <dbReference type="ChEBI" id="CHEBI:30616"/>
        <dbReference type="ChEBI" id="CHEBI:43474"/>
        <dbReference type="ChEBI" id="CHEBI:456216"/>
        <dbReference type="EC" id="3.6.4.13"/>
    </reaction>
</comment>
<dbReference type="PROSITE" id="PS00690">
    <property type="entry name" value="DEAH_ATP_HELICASE"/>
    <property type="match status" value="1"/>
</dbReference>
<feature type="compositionally biased region" description="Basic and acidic residues" evidence="8">
    <location>
        <begin position="116"/>
        <end position="127"/>
    </location>
</feature>
<feature type="domain" description="Helicase C-terminal" evidence="10">
    <location>
        <begin position="343"/>
        <end position="519"/>
    </location>
</feature>
<dbReference type="Proteomes" id="UP000217199">
    <property type="component" value="Unassembled WGS sequence"/>
</dbReference>
<dbReference type="Pfam" id="PF00270">
    <property type="entry name" value="DEAD"/>
    <property type="match status" value="1"/>
</dbReference>
<dbReference type="InParanoid" id="A0A286UCI3"/>
<dbReference type="SUPFAM" id="SSF52540">
    <property type="entry name" value="P-loop containing nucleoside triphosphate hydrolases"/>
    <property type="match status" value="1"/>
</dbReference>
<dbReference type="Pfam" id="PF07717">
    <property type="entry name" value="OB_NTP_bind"/>
    <property type="match status" value="1"/>
</dbReference>
<dbReference type="SMART" id="SM00382">
    <property type="entry name" value="AAA"/>
    <property type="match status" value="1"/>
</dbReference>
<dbReference type="Pfam" id="PF04408">
    <property type="entry name" value="WHD_HA2"/>
    <property type="match status" value="1"/>
</dbReference>
<dbReference type="GO" id="GO:0005524">
    <property type="term" value="F:ATP binding"/>
    <property type="evidence" value="ECO:0007669"/>
    <property type="project" value="UniProtKB-KW"/>
</dbReference>
<comment type="similarity">
    <text evidence="1">Belongs to the DEAD box helicase family. DEAH subfamily.</text>
</comment>
<evidence type="ECO:0000313" key="12">
    <source>
        <dbReference type="Proteomes" id="UP000217199"/>
    </source>
</evidence>
<dbReference type="InterPro" id="IPR003593">
    <property type="entry name" value="AAA+_ATPase"/>
</dbReference>
<dbReference type="GO" id="GO:1990904">
    <property type="term" value="C:ribonucleoprotein complex"/>
    <property type="evidence" value="ECO:0007669"/>
    <property type="project" value="UniProtKB-ARBA"/>
</dbReference>
<feature type="domain" description="Helicase ATP-binding" evidence="9">
    <location>
        <begin position="137"/>
        <end position="321"/>
    </location>
</feature>
<evidence type="ECO:0000313" key="11">
    <source>
        <dbReference type="EMBL" id="PAV17268.1"/>
    </source>
</evidence>
<evidence type="ECO:0000259" key="9">
    <source>
        <dbReference type="PROSITE" id="PS51192"/>
    </source>
</evidence>
<dbReference type="CDD" id="cd17978">
    <property type="entry name" value="DEXHc_DHX33"/>
    <property type="match status" value="1"/>
</dbReference>
<dbReference type="AlphaFoldDB" id="A0A286UCI3"/>
<dbReference type="Gene3D" id="3.40.50.300">
    <property type="entry name" value="P-loop containing nucleotide triphosphate hydrolases"/>
    <property type="match status" value="2"/>
</dbReference>
<feature type="compositionally biased region" description="Polar residues" evidence="8">
    <location>
        <begin position="8"/>
        <end position="20"/>
    </location>
</feature>
<dbReference type="InterPro" id="IPR048333">
    <property type="entry name" value="HA2_WH"/>
</dbReference>
<feature type="compositionally biased region" description="Polar residues" evidence="8">
    <location>
        <begin position="32"/>
        <end position="57"/>
    </location>
</feature>
<dbReference type="SMART" id="SM00487">
    <property type="entry name" value="DEXDc"/>
    <property type="match status" value="1"/>
</dbReference>
<evidence type="ECO:0000259" key="10">
    <source>
        <dbReference type="PROSITE" id="PS51194"/>
    </source>
</evidence>
<dbReference type="InterPro" id="IPR014001">
    <property type="entry name" value="Helicase_ATP-bd"/>
</dbReference>
<protein>
    <recommendedName>
        <fullName evidence="2">RNA helicase</fullName>
        <ecNumber evidence="2">3.6.4.13</ecNumber>
    </recommendedName>
</protein>
<reference evidence="11 12" key="1">
    <citation type="journal article" date="2017" name="Mol. Ecol.">
        <title>Comparative and population genomic landscape of Phellinus noxius: A hypervariable fungus causing root rot in trees.</title>
        <authorList>
            <person name="Chung C.L."/>
            <person name="Lee T.J."/>
            <person name="Akiba M."/>
            <person name="Lee H.H."/>
            <person name="Kuo T.H."/>
            <person name="Liu D."/>
            <person name="Ke H.M."/>
            <person name="Yokoi T."/>
            <person name="Roa M.B."/>
            <person name="Lu M.J."/>
            <person name="Chang Y.Y."/>
            <person name="Ann P.J."/>
            <person name="Tsai J.N."/>
            <person name="Chen C.Y."/>
            <person name="Tzean S.S."/>
            <person name="Ota Y."/>
            <person name="Hattori T."/>
            <person name="Sahashi N."/>
            <person name="Liou R.F."/>
            <person name="Kikuchi T."/>
            <person name="Tsai I.J."/>
        </authorList>
    </citation>
    <scope>NUCLEOTIDE SEQUENCE [LARGE SCALE GENOMIC DNA]</scope>
    <source>
        <strain evidence="11 12">FFPRI411160</strain>
    </source>
</reference>
<keyword evidence="6" id="KW-0067">ATP-binding</keyword>
<dbReference type="PROSITE" id="PS51192">
    <property type="entry name" value="HELICASE_ATP_BIND_1"/>
    <property type="match status" value="1"/>
</dbReference>
<evidence type="ECO:0000256" key="6">
    <source>
        <dbReference type="ARBA" id="ARBA00022840"/>
    </source>
</evidence>
<dbReference type="FunFam" id="3.40.50.300:FF:000578">
    <property type="entry name" value="probable ATP-dependent RNA helicase DHX35"/>
    <property type="match status" value="1"/>
</dbReference>
<dbReference type="GO" id="GO:0016787">
    <property type="term" value="F:hydrolase activity"/>
    <property type="evidence" value="ECO:0007669"/>
    <property type="project" value="UniProtKB-KW"/>
</dbReference>
<dbReference type="Gene3D" id="1.20.120.1080">
    <property type="match status" value="1"/>
</dbReference>
<accession>A0A286UCI3</accession>
<dbReference type="InterPro" id="IPR001650">
    <property type="entry name" value="Helicase_C-like"/>
</dbReference>
<dbReference type="STRING" id="2282107.A0A286UCI3"/>
<dbReference type="InterPro" id="IPR002464">
    <property type="entry name" value="DNA/RNA_helicase_DEAH_CS"/>
</dbReference>
<comment type="caution">
    <text evidence="11">The sequence shown here is derived from an EMBL/GenBank/DDBJ whole genome shotgun (WGS) entry which is preliminary data.</text>
</comment>
<dbReference type="PANTHER" id="PTHR18934:SF118">
    <property type="entry name" value="ATP-DEPENDENT RNA HELICASE DHX33"/>
    <property type="match status" value="1"/>
</dbReference>
<dbReference type="OrthoDB" id="10253254at2759"/>
<dbReference type="PANTHER" id="PTHR18934">
    <property type="entry name" value="ATP-DEPENDENT RNA HELICASE"/>
    <property type="match status" value="1"/>
</dbReference>
<keyword evidence="12" id="KW-1185">Reference proteome</keyword>
<dbReference type="GO" id="GO:0003724">
    <property type="term" value="F:RNA helicase activity"/>
    <property type="evidence" value="ECO:0007669"/>
    <property type="project" value="UniProtKB-EC"/>
</dbReference>
<evidence type="ECO:0000256" key="2">
    <source>
        <dbReference type="ARBA" id="ARBA00012552"/>
    </source>
</evidence>
<dbReference type="InterPro" id="IPR011709">
    <property type="entry name" value="DEAD-box_helicase_OB_fold"/>
</dbReference>
<dbReference type="EMBL" id="NBII01000007">
    <property type="protein sequence ID" value="PAV17268.1"/>
    <property type="molecule type" value="Genomic_DNA"/>
</dbReference>
<dbReference type="InterPro" id="IPR027417">
    <property type="entry name" value="P-loop_NTPase"/>
</dbReference>
<dbReference type="CDD" id="cd18791">
    <property type="entry name" value="SF2_C_RHA"/>
    <property type="match status" value="1"/>
</dbReference>
<evidence type="ECO:0000256" key="5">
    <source>
        <dbReference type="ARBA" id="ARBA00022806"/>
    </source>
</evidence>
<dbReference type="EC" id="3.6.4.13" evidence="2"/>
<dbReference type="SMART" id="SM00490">
    <property type="entry name" value="HELICc"/>
    <property type="match status" value="1"/>
</dbReference>
<keyword evidence="4 11" id="KW-0378">Hydrolase</keyword>
<evidence type="ECO:0000256" key="1">
    <source>
        <dbReference type="ARBA" id="ARBA00008792"/>
    </source>
</evidence>
<proteinExistence type="inferred from homology"/>
<dbReference type="SMART" id="SM00847">
    <property type="entry name" value="HA2"/>
    <property type="match status" value="1"/>
</dbReference>
<organism evidence="11 12">
    <name type="scientific">Pyrrhoderma noxium</name>
    <dbReference type="NCBI Taxonomy" id="2282107"/>
    <lineage>
        <taxon>Eukaryota</taxon>
        <taxon>Fungi</taxon>
        <taxon>Dikarya</taxon>
        <taxon>Basidiomycota</taxon>
        <taxon>Agaricomycotina</taxon>
        <taxon>Agaricomycetes</taxon>
        <taxon>Hymenochaetales</taxon>
        <taxon>Hymenochaetaceae</taxon>
        <taxon>Pyrrhoderma</taxon>
    </lineage>
</organism>
<gene>
    <name evidence="11" type="ORF">PNOK_0733200</name>
</gene>
<evidence type="ECO:0000256" key="3">
    <source>
        <dbReference type="ARBA" id="ARBA00022741"/>
    </source>
</evidence>
<dbReference type="GO" id="GO:0003725">
    <property type="term" value="F:double-stranded RNA binding"/>
    <property type="evidence" value="ECO:0007669"/>
    <property type="project" value="TreeGrafter"/>
</dbReference>
<keyword evidence="3" id="KW-0547">Nucleotide-binding</keyword>
<dbReference type="Pfam" id="PF21010">
    <property type="entry name" value="HA2_C"/>
    <property type="match status" value="1"/>
</dbReference>
<dbReference type="PROSITE" id="PS51194">
    <property type="entry name" value="HELICASE_CTER"/>
    <property type="match status" value="1"/>
</dbReference>
<evidence type="ECO:0000256" key="7">
    <source>
        <dbReference type="ARBA" id="ARBA00047984"/>
    </source>
</evidence>